<feature type="compositionally biased region" description="Basic residues" evidence="6">
    <location>
        <begin position="257"/>
        <end position="276"/>
    </location>
</feature>
<name>A0A554LKP1_9BACT</name>
<dbReference type="PIRSF" id="PIRSF002158">
    <property type="entry name" value="Ribosomal_L2"/>
    <property type="match status" value="1"/>
</dbReference>
<dbReference type="GO" id="GO:0003735">
    <property type="term" value="F:structural constituent of ribosome"/>
    <property type="evidence" value="ECO:0007669"/>
    <property type="project" value="InterPro"/>
</dbReference>
<gene>
    <name evidence="5" type="primary">rplB</name>
    <name evidence="9" type="ORF">CEN89_69</name>
</gene>
<dbReference type="InterPro" id="IPR022666">
    <property type="entry name" value="Ribosomal_uL2_RNA-bd_dom"/>
</dbReference>
<dbReference type="GO" id="GO:0016740">
    <property type="term" value="F:transferase activity"/>
    <property type="evidence" value="ECO:0007669"/>
    <property type="project" value="InterPro"/>
</dbReference>
<dbReference type="FunFam" id="4.10.950.10:FF:000001">
    <property type="entry name" value="50S ribosomal protein L2"/>
    <property type="match status" value="1"/>
</dbReference>
<evidence type="ECO:0000313" key="9">
    <source>
        <dbReference type="EMBL" id="TSC93394.1"/>
    </source>
</evidence>
<dbReference type="GO" id="GO:0019843">
    <property type="term" value="F:rRNA binding"/>
    <property type="evidence" value="ECO:0007669"/>
    <property type="project" value="UniProtKB-UniRule"/>
</dbReference>
<dbReference type="Pfam" id="PF03947">
    <property type="entry name" value="Ribosomal_L2_C"/>
    <property type="match status" value="1"/>
</dbReference>
<proteinExistence type="inferred from homology"/>
<dbReference type="SUPFAM" id="SSF50249">
    <property type="entry name" value="Nucleic acid-binding proteins"/>
    <property type="match status" value="1"/>
</dbReference>
<dbReference type="InterPro" id="IPR008991">
    <property type="entry name" value="Translation_prot_SH3-like_sf"/>
</dbReference>
<evidence type="ECO:0000259" key="7">
    <source>
        <dbReference type="SMART" id="SM01382"/>
    </source>
</evidence>
<feature type="region of interest" description="Disordered" evidence="6">
    <location>
        <begin position="222"/>
        <end position="276"/>
    </location>
</feature>
<evidence type="ECO:0000256" key="4">
    <source>
        <dbReference type="ARBA" id="ARBA00035242"/>
    </source>
</evidence>
<dbReference type="Gene3D" id="2.40.50.140">
    <property type="entry name" value="Nucleic acid-binding proteins"/>
    <property type="match status" value="1"/>
</dbReference>
<dbReference type="Proteomes" id="UP000315689">
    <property type="component" value="Unassembled WGS sequence"/>
</dbReference>
<evidence type="ECO:0000256" key="2">
    <source>
        <dbReference type="ARBA" id="ARBA00022980"/>
    </source>
</evidence>
<reference evidence="9 10" key="1">
    <citation type="submission" date="2017-07" db="EMBL/GenBank/DDBJ databases">
        <title>Mechanisms for carbon and nitrogen cycling indicate functional differentiation within the Candidate Phyla Radiation.</title>
        <authorList>
            <person name="Danczak R.E."/>
            <person name="Johnston M.D."/>
            <person name="Kenah C."/>
            <person name="Slattery M."/>
            <person name="Wrighton K.C."/>
            <person name="Wilkins M.J."/>
        </authorList>
    </citation>
    <scope>NUCLEOTIDE SEQUENCE [LARGE SCALE GENOMIC DNA]</scope>
    <source>
        <strain evidence="9">Licking1014_7</strain>
    </source>
</reference>
<protein>
    <recommendedName>
        <fullName evidence="4 5">Large ribosomal subunit protein uL2</fullName>
    </recommendedName>
</protein>
<dbReference type="SMART" id="SM01383">
    <property type="entry name" value="Ribosomal_L2"/>
    <property type="match status" value="1"/>
</dbReference>
<comment type="function">
    <text evidence="5">One of the primary rRNA binding proteins. Required for association of the 30S and 50S subunits to form the 70S ribosome, for tRNA binding and peptide bond formation. It has been suggested to have peptidyltransferase activity; this is somewhat controversial. Makes several contacts with the 16S rRNA in the 70S ribosome.</text>
</comment>
<keyword evidence="3 5" id="KW-0687">Ribonucleoprotein</keyword>
<keyword evidence="5" id="KW-0699">rRNA-binding</keyword>
<dbReference type="InterPro" id="IPR002171">
    <property type="entry name" value="Ribosomal_uL2"/>
</dbReference>
<dbReference type="InterPro" id="IPR005880">
    <property type="entry name" value="Ribosomal_uL2_bac/org-type"/>
</dbReference>
<dbReference type="Pfam" id="PF00181">
    <property type="entry name" value="Ribosomal_L2_N"/>
    <property type="match status" value="1"/>
</dbReference>
<dbReference type="EMBL" id="VMGK01000002">
    <property type="protein sequence ID" value="TSC93394.1"/>
    <property type="molecule type" value="Genomic_DNA"/>
</dbReference>
<evidence type="ECO:0000259" key="8">
    <source>
        <dbReference type="SMART" id="SM01383"/>
    </source>
</evidence>
<dbReference type="Gene3D" id="2.30.30.30">
    <property type="match status" value="1"/>
</dbReference>
<evidence type="ECO:0000256" key="3">
    <source>
        <dbReference type="ARBA" id="ARBA00023274"/>
    </source>
</evidence>
<feature type="domain" description="Large ribosomal subunit protein uL2 RNA-binding" evidence="8">
    <location>
        <begin position="41"/>
        <end position="117"/>
    </location>
</feature>
<dbReference type="InterPro" id="IPR012340">
    <property type="entry name" value="NA-bd_OB-fold"/>
</dbReference>
<dbReference type="NCBIfam" id="TIGR01171">
    <property type="entry name" value="rplB_bact"/>
    <property type="match status" value="1"/>
</dbReference>
<dbReference type="HAMAP" id="MF_01320_B">
    <property type="entry name" value="Ribosomal_uL2_B"/>
    <property type="match status" value="1"/>
</dbReference>
<dbReference type="AlphaFoldDB" id="A0A554LKP1"/>
<accession>A0A554LKP1</accession>
<feature type="domain" description="Large ribosomal subunit protein uL2 C-terminal" evidence="7">
    <location>
        <begin position="123"/>
        <end position="252"/>
    </location>
</feature>
<dbReference type="InterPro" id="IPR022669">
    <property type="entry name" value="Ribosomal_uL2_C"/>
</dbReference>
<dbReference type="SUPFAM" id="SSF50104">
    <property type="entry name" value="Translation proteins SH3-like domain"/>
    <property type="match status" value="1"/>
</dbReference>
<comment type="subunit">
    <text evidence="5">Part of the 50S ribosomal subunit. Forms a bridge to the 30S subunit in the 70S ribosome.</text>
</comment>
<dbReference type="Gene3D" id="4.10.950.10">
    <property type="entry name" value="Ribosomal protein L2, domain 3"/>
    <property type="match status" value="1"/>
</dbReference>
<keyword evidence="2 5" id="KW-0689">Ribosomal protein</keyword>
<evidence type="ECO:0000256" key="1">
    <source>
        <dbReference type="ARBA" id="ARBA00005636"/>
    </source>
</evidence>
<comment type="similarity">
    <text evidence="1 5">Belongs to the universal ribosomal protein uL2 family.</text>
</comment>
<dbReference type="SMART" id="SM01382">
    <property type="entry name" value="Ribosomal_L2_C"/>
    <property type="match status" value="1"/>
</dbReference>
<evidence type="ECO:0000256" key="6">
    <source>
        <dbReference type="SAM" id="MobiDB-lite"/>
    </source>
</evidence>
<dbReference type="PANTHER" id="PTHR13691:SF5">
    <property type="entry name" value="LARGE RIBOSOMAL SUBUNIT PROTEIN UL2M"/>
    <property type="match status" value="1"/>
</dbReference>
<evidence type="ECO:0000256" key="5">
    <source>
        <dbReference type="HAMAP-Rule" id="MF_01320"/>
    </source>
</evidence>
<evidence type="ECO:0000313" key="10">
    <source>
        <dbReference type="Proteomes" id="UP000315689"/>
    </source>
</evidence>
<dbReference type="InterPro" id="IPR014722">
    <property type="entry name" value="Rib_uL2_dom2"/>
</dbReference>
<sequence>MIKSYKPYTPSRRAMTVSDFSQITQKKPHKKLLKILKSRAGRDNTGKISVRHKQRGAKKKYRMIDFKQFNFGKKAKVLSIEYDPYRTAFIALIEYENQSKSYILAPQNLKVGDLVVSDQKAPIQTGNRMMLKNIPAGTMIYNLEMQPRSGGKIIRSAGQTGIINSKEGKYAIVKLPSSEIRKFHIECFASIGTLSNDEHSNIVIGKAGRKRHMGFRPTVRGKAMHPAAHPHGGGEGGNPIGLKYPKTPWGKIAIGGKTRKKKKPSSKFIIKRRKTK</sequence>
<dbReference type="GO" id="GO:0002181">
    <property type="term" value="P:cytoplasmic translation"/>
    <property type="evidence" value="ECO:0007669"/>
    <property type="project" value="TreeGrafter"/>
</dbReference>
<dbReference type="GO" id="GO:0015934">
    <property type="term" value="C:large ribosomal subunit"/>
    <property type="evidence" value="ECO:0007669"/>
    <property type="project" value="InterPro"/>
</dbReference>
<dbReference type="PANTHER" id="PTHR13691">
    <property type="entry name" value="RIBOSOMAL PROTEIN L2"/>
    <property type="match status" value="1"/>
</dbReference>
<keyword evidence="5" id="KW-0694">RNA-binding</keyword>
<organism evidence="9 10">
    <name type="scientific">Candidatus Berkelbacteria bacterium Licking1014_7</name>
    <dbReference type="NCBI Taxonomy" id="2017147"/>
    <lineage>
        <taxon>Bacteria</taxon>
        <taxon>Candidatus Berkelbacteria</taxon>
    </lineage>
</organism>
<comment type="caution">
    <text evidence="9">The sequence shown here is derived from an EMBL/GenBank/DDBJ whole genome shotgun (WGS) entry which is preliminary data.</text>
</comment>
<dbReference type="InterPro" id="IPR014726">
    <property type="entry name" value="Ribosomal_uL2_dom3"/>
</dbReference>
<dbReference type="FunFam" id="2.30.30.30:FF:000001">
    <property type="entry name" value="50S ribosomal protein L2"/>
    <property type="match status" value="1"/>
</dbReference>